<reference evidence="5" key="1">
    <citation type="submission" date="2017-09" db="EMBL/GenBank/DDBJ databases">
        <authorList>
            <person name="Zhang Y."/>
            <person name="Huang X."/>
            <person name="Liu J."/>
            <person name="Lu L."/>
            <person name="Peng K."/>
        </authorList>
    </citation>
    <scope>NUCLEOTIDE SEQUENCE [LARGE SCALE GENOMIC DNA]</scope>
    <source>
        <strain evidence="5">S-XJ-1</strain>
    </source>
</reference>
<protein>
    <submittedName>
        <fullName evidence="4">Acyl-ACP thioesterase</fullName>
    </submittedName>
</protein>
<dbReference type="InterPro" id="IPR002864">
    <property type="entry name" value="Acyl-ACP_thioesterase_NHD"/>
</dbReference>
<sequence>MAAPVADTGTLGERTTPMNHAKQDDPEQDDGLGPLPPPPSAESGFSTSRTVRTGDVDPRRRLRLDSIARYLQDVAGDDLEFTGHARTDPYWIVRRTVIDVIEPITWPATVHLHRWCSGLSTRWANMRVRLTADPQAGPDDAGTRPDGLVETEAFWINVNAEGVPARISNEGFATLSASTQDHRLRWAAMTEPLPTEAPGRDLPVDRPHVLRSTDFDLLQHLNNAAYLDAVEDELLDHQDLLRGRHRIVIEYSRPVVPGAVMTIRRIRSGDRLRMWMLVEDRVAAAVTVTGRPDARQ</sequence>
<comment type="caution">
    <text evidence="4">The sequence shown here is derived from an EMBL/GenBank/DDBJ whole genome shotgun (WGS) entry which is preliminary data.</text>
</comment>
<feature type="region of interest" description="Disordered" evidence="1">
    <location>
        <begin position="1"/>
        <end position="57"/>
    </location>
</feature>
<name>A0A2A2WTL8_9ACTN</name>
<organism evidence="4 5">
    <name type="scientific">Dietzia natronolimnaea</name>
    <dbReference type="NCBI Taxonomy" id="161920"/>
    <lineage>
        <taxon>Bacteria</taxon>
        <taxon>Bacillati</taxon>
        <taxon>Actinomycetota</taxon>
        <taxon>Actinomycetes</taxon>
        <taxon>Mycobacteriales</taxon>
        <taxon>Dietziaceae</taxon>
        <taxon>Dietzia</taxon>
    </lineage>
</organism>
<dbReference type="GO" id="GO:0006633">
    <property type="term" value="P:fatty acid biosynthetic process"/>
    <property type="evidence" value="ECO:0007669"/>
    <property type="project" value="InterPro"/>
</dbReference>
<evidence type="ECO:0000259" key="2">
    <source>
        <dbReference type="Pfam" id="PF01643"/>
    </source>
</evidence>
<dbReference type="Gene3D" id="3.10.129.10">
    <property type="entry name" value="Hotdog Thioesterase"/>
    <property type="match status" value="1"/>
</dbReference>
<dbReference type="GO" id="GO:0016790">
    <property type="term" value="F:thiolester hydrolase activity"/>
    <property type="evidence" value="ECO:0007669"/>
    <property type="project" value="InterPro"/>
</dbReference>
<dbReference type="InterPro" id="IPR029069">
    <property type="entry name" value="HotDog_dom_sf"/>
</dbReference>
<feature type="domain" description="Acyl-ACP thioesterase N-terminal hotdog" evidence="2">
    <location>
        <begin position="45"/>
        <end position="161"/>
    </location>
</feature>
<keyword evidence="5" id="KW-1185">Reference proteome</keyword>
<evidence type="ECO:0000313" key="4">
    <source>
        <dbReference type="EMBL" id="PAY24562.1"/>
    </source>
</evidence>
<dbReference type="Pfam" id="PF20791">
    <property type="entry name" value="Acyl-ACP_TE_C"/>
    <property type="match status" value="1"/>
</dbReference>
<dbReference type="InterPro" id="IPR049427">
    <property type="entry name" value="Acyl-ACP_TE_C"/>
</dbReference>
<feature type="domain" description="Acyl-ACP thioesterase-like C-terminal" evidence="3">
    <location>
        <begin position="210"/>
        <end position="263"/>
    </location>
</feature>
<dbReference type="SUPFAM" id="SSF54637">
    <property type="entry name" value="Thioesterase/thiol ester dehydrase-isomerase"/>
    <property type="match status" value="2"/>
</dbReference>
<dbReference type="AlphaFoldDB" id="A0A2A2WTL8"/>
<dbReference type="EMBL" id="NTGA01000004">
    <property type="protein sequence ID" value="PAY24562.1"/>
    <property type="molecule type" value="Genomic_DNA"/>
</dbReference>
<gene>
    <name evidence="4" type="ORF">CEY15_01800</name>
</gene>
<dbReference type="Proteomes" id="UP000218810">
    <property type="component" value="Unassembled WGS sequence"/>
</dbReference>
<evidence type="ECO:0000256" key="1">
    <source>
        <dbReference type="SAM" id="MobiDB-lite"/>
    </source>
</evidence>
<proteinExistence type="predicted"/>
<dbReference type="Pfam" id="PF01643">
    <property type="entry name" value="Acyl-ACP_TE"/>
    <property type="match status" value="1"/>
</dbReference>
<dbReference type="OrthoDB" id="5242854at2"/>
<evidence type="ECO:0000259" key="3">
    <source>
        <dbReference type="Pfam" id="PF20791"/>
    </source>
</evidence>
<evidence type="ECO:0000313" key="5">
    <source>
        <dbReference type="Proteomes" id="UP000218810"/>
    </source>
</evidence>
<accession>A0A2A2WTL8</accession>